<sequence length="363" mass="38482">MTGQSEAQPSKSELLQQLKIDKQAPAPAGFSGKQLIATGVVCALLAGGLTYLLAPTSPSAVNPKSTSAISLAQASGNTVKDSAVNTGKSGSEKSGSSSKSIYADKTEVLNASGYVTPRLIATVSAETMGLIKSVQVEEGMKVEKGQVLATLDDAVAQVNLKLAQAQLNAQLARLESMQTDLDESNRVLKRVKQMALSGFSSDAEITRAQTNVDKLSSGLTSAIADVEVARMQYAAQKERVDDHIIRAPFSGVVTVKNAQPGEIVSPSAAGGYTRTGICTIVDMDSLEIEVDVNEAFIRKVVADQPVIANLDAYPNWDIPARVIAIIPAADRAKATVRVRIRIDEKDERILPDMGVKVTLFEKD</sequence>
<dbReference type="InterPro" id="IPR058647">
    <property type="entry name" value="BSH_CzcB-like"/>
</dbReference>
<gene>
    <name evidence="6" type="ordered locus">Sde_1756</name>
</gene>
<keyword evidence="7" id="KW-1185">Reference proteome</keyword>
<dbReference type="STRING" id="203122.Sde_1756"/>
<dbReference type="PANTHER" id="PTHR30469:SF38">
    <property type="entry name" value="HLYD FAMILY SECRETION PROTEIN"/>
    <property type="match status" value="1"/>
</dbReference>
<dbReference type="GO" id="GO:0015562">
    <property type="term" value="F:efflux transmembrane transporter activity"/>
    <property type="evidence" value="ECO:0007669"/>
    <property type="project" value="TreeGrafter"/>
</dbReference>
<organism evidence="6 7">
    <name type="scientific">Saccharophagus degradans (strain 2-40 / ATCC 43961 / DSM 17024)</name>
    <dbReference type="NCBI Taxonomy" id="203122"/>
    <lineage>
        <taxon>Bacteria</taxon>
        <taxon>Pseudomonadati</taxon>
        <taxon>Pseudomonadota</taxon>
        <taxon>Gammaproteobacteria</taxon>
        <taxon>Cellvibrionales</taxon>
        <taxon>Cellvibrionaceae</taxon>
        <taxon>Saccharophagus</taxon>
    </lineage>
</organism>
<dbReference type="Gene3D" id="1.10.287.470">
    <property type="entry name" value="Helix hairpin bin"/>
    <property type="match status" value="1"/>
</dbReference>
<evidence type="ECO:0000256" key="2">
    <source>
        <dbReference type="SAM" id="Coils"/>
    </source>
</evidence>
<dbReference type="OrthoDB" id="9789643at2"/>
<dbReference type="Proteomes" id="UP000001947">
    <property type="component" value="Chromosome"/>
</dbReference>
<dbReference type="Pfam" id="PF25973">
    <property type="entry name" value="BSH_CzcB"/>
    <property type="match status" value="1"/>
</dbReference>
<dbReference type="InterPro" id="IPR058792">
    <property type="entry name" value="Beta-barrel_RND_2"/>
</dbReference>
<dbReference type="RefSeq" id="WP_011468236.1">
    <property type="nucleotide sequence ID" value="NC_007912.1"/>
</dbReference>
<dbReference type="KEGG" id="sde:Sde_1756"/>
<dbReference type="Gene3D" id="2.40.50.100">
    <property type="match status" value="1"/>
</dbReference>
<keyword evidence="2" id="KW-0175">Coiled coil</keyword>
<evidence type="ECO:0000259" key="5">
    <source>
        <dbReference type="Pfam" id="PF25973"/>
    </source>
</evidence>
<name>Q21JW3_SACD2</name>
<feature type="compositionally biased region" description="Low complexity" evidence="3">
    <location>
        <begin position="87"/>
        <end position="99"/>
    </location>
</feature>
<dbReference type="HOGENOM" id="CLU_018816_1_2_6"/>
<evidence type="ECO:0000259" key="4">
    <source>
        <dbReference type="Pfam" id="PF25954"/>
    </source>
</evidence>
<dbReference type="eggNOG" id="COG0845">
    <property type="taxonomic scope" value="Bacteria"/>
</dbReference>
<evidence type="ECO:0000256" key="3">
    <source>
        <dbReference type="SAM" id="MobiDB-lite"/>
    </source>
</evidence>
<comment type="similarity">
    <text evidence="1">Belongs to the membrane fusion protein (MFP) (TC 8.A.1) family.</text>
</comment>
<dbReference type="Gene3D" id="2.40.30.170">
    <property type="match status" value="1"/>
</dbReference>
<feature type="domain" description="CzcB-like barrel-sandwich hybrid" evidence="5">
    <location>
        <begin position="120"/>
        <end position="267"/>
    </location>
</feature>
<evidence type="ECO:0000256" key="1">
    <source>
        <dbReference type="ARBA" id="ARBA00009477"/>
    </source>
</evidence>
<proteinExistence type="inferred from homology"/>
<dbReference type="SUPFAM" id="SSF111369">
    <property type="entry name" value="HlyD-like secretion proteins"/>
    <property type="match status" value="1"/>
</dbReference>
<evidence type="ECO:0000313" key="7">
    <source>
        <dbReference type="Proteomes" id="UP000001947"/>
    </source>
</evidence>
<accession>Q21JW3</accession>
<feature type="coiled-coil region" evidence="2">
    <location>
        <begin position="148"/>
        <end position="194"/>
    </location>
</feature>
<dbReference type="NCBIfam" id="TIGR01730">
    <property type="entry name" value="RND_mfp"/>
    <property type="match status" value="1"/>
</dbReference>
<evidence type="ECO:0000313" key="6">
    <source>
        <dbReference type="EMBL" id="ABD81016.1"/>
    </source>
</evidence>
<dbReference type="Pfam" id="PF25954">
    <property type="entry name" value="Beta-barrel_RND_2"/>
    <property type="match status" value="1"/>
</dbReference>
<feature type="region of interest" description="Disordered" evidence="3">
    <location>
        <begin position="80"/>
        <end position="99"/>
    </location>
</feature>
<dbReference type="GO" id="GO:1990281">
    <property type="term" value="C:efflux pump complex"/>
    <property type="evidence" value="ECO:0007669"/>
    <property type="project" value="TreeGrafter"/>
</dbReference>
<dbReference type="AlphaFoldDB" id="Q21JW3"/>
<dbReference type="InterPro" id="IPR006143">
    <property type="entry name" value="RND_pump_MFP"/>
</dbReference>
<feature type="domain" description="CusB-like beta-barrel" evidence="4">
    <location>
        <begin position="288"/>
        <end position="359"/>
    </location>
</feature>
<dbReference type="PANTHER" id="PTHR30469">
    <property type="entry name" value="MULTIDRUG RESISTANCE PROTEIN MDTA"/>
    <property type="match status" value="1"/>
</dbReference>
<protein>
    <submittedName>
        <fullName evidence="6">Secretion protein HlyD</fullName>
    </submittedName>
</protein>
<dbReference type="EMBL" id="CP000282">
    <property type="protein sequence ID" value="ABD81016.1"/>
    <property type="molecule type" value="Genomic_DNA"/>
</dbReference>
<dbReference type="GeneID" id="98613429"/>
<reference evidence="6 7" key="1">
    <citation type="journal article" date="2008" name="PLoS Genet.">
        <title>Complete genome sequence of the complex carbohydrate-degrading marine bacterium, Saccharophagus degradans strain 2-40 T.</title>
        <authorList>
            <person name="Weiner R.M."/>
            <person name="Taylor L.E.II."/>
            <person name="Henrissat B."/>
            <person name="Hauser L."/>
            <person name="Land M."/>
            <person name="Coutinho P.M."/>
            <person name="Rancurel C."/>
            <person name="Saunders E.H."/>
            <person name="Longmire A.G."/>
            <person name="Zhang H."/>
            <person name="Bayer E.A."/>
            <person name="Gilbert H.J."/>
            <person name="Larimer F."/>
            <person name="Zhulin I.B."/>
            <person name="Ekborg N.A."/>
            <person name="Lamed R."/>
            <person name="Richardson P.M."/>
            <person name="Borovok I."/>
            <person name="Hutcheson S."/>
        </authorList>
    </citation>
    <scope>NUCLEOTIDE SEQUENCE [LARGE SCALE GENOMIC DNA]</scope>
    <source>
        <strain evidence="7">2-40 / ATCC 43961 / DSM 17024</strain>
    </source>
</reference>